<comment type="caution">
    <text evidence="2">The sequence shown here is derived from an EMBL/GenBank/DDBJ whole genome shotgun (WGS) entry which is preliminary data.</text>
</comment>
<dbReference type="AlphaFoldDB" id="A0A8H6DRQ6"/>
<name>A0A8H6DRQ6_COCSA</name>
<proteinExistence type="predicted"/>
<evidence type="ECO:0000313" key="2">
    <source>
        <dbReference type="EMBL" id="KAF5845669.1"/>
    </source>
</evidence>
<dbReference type="Proteomes" id="UP000624244">
    <property type="component" value="Unassembled WGS sequence"/>
</dbReference>
<accession>A0A8H6DRQ6</accession>
<evidence type="ECO:0000313" key="3">
    <source>
        <dbReference type="Proteomes" id="UP000624244"/>
    </source>
</evidence>
<evidence type="ECO:0008006" key="4">
    <source>
        <dbReference type="Google" id="ProtNLM"/>
    </source>
</evidence>
<feature type="compositionally biased region" description="Basic and acidic residues" evidence="1">
    <location>
        <begin position="155"/>
        <end position="165"/>
    </location>
</feature>
<evidence type="ECO:0000256" key="1">
    <source>
        <dbReference type="SAM" id="MobiDB-lite"/>
    </source>
</evidence>
<sequence>MAPTRPRGGVVGAFHIKGAPGAFASFPALRTIRVRHTTPALSFDRIHALLPLLNSRHCSCAHRCCDSNQLQSDLQVTRSHKYTDRDHAGIADGTAEREARLPKYFAKSGHADTDPTKTKKGGSGKGNWGAMGDEVEDIRPNMANARRRSNSSTHNLKDFKTKFETIETEPVFEESIHGPMGEELEKQSTTSTENSIAEEDHGKKF</sequence>
<organism evidence="2 3">
    <name type="scientific">Cochliobolus sativus</name>
    <name type="common">Common root rot and spot blotch fungus</name>
    <name type="synonym">Bipolaris sorokiniana</name>
    <dbReference type="NCBI Taxonomy" id="45130"/>
    <lineage>
        <taxon>Eukaryota</taxon>
        <taxon>Fungi</taxon>
        <taxon>Dikarya</taxon>
        <taxon>Ascomycota</taxon>
        <taxon>Pezizomycotina</taxon>
        <taxon>Dothideomycetes</taxon>
        <taxon>Pleosporomycetidae</taxon>
        <taxon>Pleosporales</taxon>
        <taxon>Pleosporineae</taxon>
        <taxon>Pleosporaceae</taxon>
        <taxon>Bipolaris</taxon>
    </lineage>
</organism>
<dbReference type="EMBL" id="WNKQ01000018">
    <property type="protein sequence ID" value="KAF5845669.1"/>
    <property type="molecule type" value="Genomic_DNA"/>
</dbReference>
<gene>
    <name evidence="2" type="ORF">GGP41_009480</name>
</gene>
<reference evidence="2" key="1">
    <citation type="submission" date="2019-11" db="EMBL/GenBank/DDBJ databases">
        <title>Bipolaris sorokiniana Genome sequencing.</title>
        <authorList>
            <person name="Wang H."/>
        </authorList>
    </citation>
    <scope>NUCLEOTIDE SEQUENCE</scope>
</reference>
<feature type="region of interest" description="Disordered" evidence="1">
    <location>
        <begin position="105"/>
        <end position="205"/>
    </location>
</feature>
<protein>
    <recommendedName>
        <fullName evidence="4">Hyaluronan/mRNA-binding protein domain-containing protein</fullName>
    </recommendedName>
</protein>